<evidence type="ECO:0000313" key="3">
    <source>
        <dbReference type="Proteomes" id="UP001596055"/>
    </source>
</evidence>
<evidence type="ECO:0000259" key="1">
    <source>
        <dbReference type="Pfam" id="PF07022"/>
    </source>
</evidence>
<name>A0ABW0RL56_9GAMM</name>
<feature type="domain" description="Bacteriophage CI repressor N-terminal" evidence="1">
    <location>
        <begin position="28"/>
        <end position="77"/>
    </location>
</feature>
<organism evidence="2 3">
    <name type="scientific">Marinobacter koreensis</name>
    <dbReference type="NCBI Taxonomy" id="335974"/>
    <lineage>
        <taxon>Bacteria</taxon>
        <taxon>Pseudomonadati</taxon>
        <taxon>Pseudomonadota</taxon>
        <taxon>Gammaproteobacteria</taxon>
        <taxon>Pseudomonadales</taxon>
        <taxon>Marinobacteraceae</taxon>
        <taxon>Marinobacter</taxon>
    </lineage>
</organism>
<reference evidence="3" key="1">
    <citation type="journal article" date="2019" name="Int. J. Syst. Evol. Microbiol.">
        <title>The Global Catalogue of Microorganisms (GCM) 10K type strain sequencing project: providing services to taxonomists for standard genome sequencing and annotation.</title>
        <authorList>
            <consortium name="The Broad Institute Genomics Platform"/>
            <consortium name="The Broad Institute Genome Sequencing Center for Infectious Disease"/>
            <person name="Wu L."/>
            <person name="Ma J."/>
        </authorList>
    </citation>
    <scope>NUCLEOTIDE SEQUENCE [LARGE SCALE GENOMIC DNA]</scope>
    <source>
        <strain evidence="3">CGMCC 4.1799</strain>
    </source>
</reference>
<evidence type="ECO:0000313" key="2">
    <source>
        <dbReference type="EMBL" id="MFC5544255.1"/>
    </source>
</evidence>
<dbReference type="RefSeq" id="WP_248154927.1">
    <property type="nucleotide sequence ID" value="NZ_JAKZAJ010000001.1"/>
</dbReference>
<comment type="caution">
    <text evidence="2">The sequence shown here is derived from an EMBL/GenBank/DDBJ whole genome shotgun (WGS) entry which is preliminary data.</text>
</comment>
<dbReference type="Pfam" id="PF07022">
    <property type="entry name" value="Phage_CI_repr"/>
    <property type="match status" value="1"/>
</dbReference>
<dbReference type="InterPro" id="IPR010744">
    <property type="entry name" value="Phage_CI_N"/>
</dbReference>
<dbReference type="EMBL" id="JBHSNL010000001">
    <property type="protein sequence ID" value="MFC5544255.1"/>
    <property type="molecule type" value="Genomic_DNA"/>
</dbReference>
<gene>
    <name evidence="2" type="ORF">ACFPQA_04285</name>
</gene>
<dbReference type="Proteomes" id="UP001596055">
    <property type="component" value="Unassembled WGS sequence"/>
</dbReference>
<proteinExistence type="predicted"/>
<keyword evidence="3" id="KW-1185">Reference proteome</keyword>
<accession>A0ABW0RL56</accession>
<protein>
    <submittedName>
        <fullName evidence="2">Helix-turn-helix domain containing protein</fullName>
    </submittedName>
</protein>
<dbReference type="Gene3D" id="1.10.260.40">
    <property type="entry name" value="lambda repressor-like DNA-binding domains"/>
    <property type="match status" value="1"/>
</dbReference>
<sequence length="142" mass="16007">MQSMTLDPPNNARAERLREAIEEGPLRAFEIAERLHASRTSVLNWKKRGAINVDNLRGLADITGYRFWWLAFGEGPKKIGDEKPGGQHIIQSDNTARLSPEHAHLIDVLNQASQSGLLNETMARSLASFLQEMIKNRTLFDK</sequence>
<dbReference type="InterPro" id="IPR010982">
    <property type="entry name" value="Lambda_DNA-bd_dom_sf"/>
</dbReference>